<dbReference type="AlphaFoldDB" id="A0A4V2Z424"/>
<dbReference type="GO" id="GO:0016020">
    <property type="term" value="C:membrane"/>
    <property type="evidence" value="ECO:0007669"/>
    <property type="project" value="InterPro"/>
</dbReference>
<evidence type="ECO:0000313" key="5">
    <source>
        <dbReference type="EMBL" id="TDE14468.1"/>
    </source>
</evidence>
<name>A0A4V2Z424_9BACT</name>
<proteinExistence type="inferred from homology"/>
<dbReference type="Gene3D" id="2.40.420.20">
    <property type="match status" value="1"/>
</dbReference>
<dbReference type="GO" id="GO:0022857">
    <property type="term" value="F:transmembrane transporter activity"/>
    <property type="evidence" value="ECO:0007669"/>
    <property type="project" value="InterPro"/>
</dbReference>
<organism evidence="5 6">
    <name type="scientific">Dyadobacter psychrotolerans</name>
    <dbReference type="NCBI Taxonomy" id="2541721"/>
    <lineage>
        <taxon>Bacteria</taxon>
        <taxon>Pseudomonadati</taxon>
        <taxon>Bacteroidota</taxon>
        <taxon>Cytophagia</taxon>
        <taxon>Cytophagales</taxon>
        <taxon>Spirosomataceae</taxon>
        <taxon>Dyadobacter</taxon>
    </lineage>
</organism>
<dbReference type="InterPro" id="IPR058648">
    <property type="entry name" value="HH_CzcB-like"/>
</dbReference>
<dbReference type="EMBL" id="SMFL01000005">
    <property type="protein sequence ID" value="TDE14468.1"/>
    <property type="molecule type" value="Genomic_DNA"/>
</dbReference>
<dbReference type="Gene3D" id="1.10.287.470">
    <property type="entry name" value="Helix hairpin bin"/>
    <property type="match status" value="1"/>
</dbReference>
<dbReference type="GO" id="GO:0060003">
    <property type="term" value="P:copper ion export"/>
    <property type="evidence" value="ECO:0007669"/>
    <property type="project" value="TreeGrafter"/>
</dbReference>
<dbReference type="Proteomes" id="UP000294850">
    <property type="component" value="Unassembled WGS sequence"/>
</dbReference>
<dbReference type="InterPro" id="IPR051909">
    <property type="entry name" value="MFP_Cation_Efflux"/>
</dbReference>
<evidence type="ECO:0000259" key="3">
    <source>
        <dbReference type="Pfam" id="PF25893"/>
    </source>
</evidence>
<dbReference type="OrthoDB" id="9814657at2"/>
<keyword evidence="2" id="KW-0813">Transport</keyword>
<dbReference type="Pfam" id="PF25893">
    <property type="entry name" value="HH_CzcB"/>
    <property type="match status" value="1"/>
</dbReference>
<evidence type="ECO:0000313" key="6">
    <source>
        <dbReference type="Proteomes" id="UP000294850"/>
    </source>
</evidence>
<dbReference type="Pfam" id="PF25954">
    <property type="entry name" value="Beta-barrel_RND_2"/>
    <property type="match status" value="1"/>
</dbReference>
<dbReference type="PROSITE" id="PS51257">
    <property type="entry name" value="PROKAR_LIPOPROTEIN"/>
    <property type="match status" value="1"/>
</dbReference>
<evidence type="ECO:0000259" key="4">
    <source>
        <dbReference type="Pfam" id="PF25954"/>
    </source>
</evidence>
<feature type="domain" description="CusB-like beta-barrel" evidence="4">
    <location>
        <begin position="232"/>
        <end position="301"/>
    </location>
</feature>
<accession>A0A4V2Z424</accession>
<dbReference type="Gene3D" id="2.40.50.100">
    <property type="match status" value="1"/>
</dbReference>
<reference evidence="5 6" key="1">
    <citation type="submission" date="2019-03" db="EMBL/GenBank/DDBJ databases">
        <title>Dyadobacter AR-3-6 sp. nov., isolated from arctic soil.</title>
        <authorList>
            <person name="Chaudhary D.K."/>
        </authorList>
    </citation>
    <scope>NUCLEOTIDE SEQUENCE [LARGE SCALE GENOMIC DNA]</scope>
    <source>
        <strain evidence="5 6">AR-3-6</strain>
    </source>
</reference>
<feature type="domain" description="CzcB-like alpha-helical hairpin" evidence="3">
    <location>
        <begin position="119"/>
        <end position="176"/>
    </location>
</feature>
<dbReference type="SUPFAM" id="SSF111369">
    <property type="entry name" value="HlyD-like secretion proteins"/>
    <property type="match status" value="1"/>
</dbReference>
<protein>
    <submittedName>
        <fullName evidence="5">Efflux RND transporter periplasmic adaptor subunit</fullName>
    </submittedName>
</protein>
<dbReference type="RefSeq" id="WP_131959052.1">
    <property type="nucleotide sequence ID" value="NZ_SMFL01000005.1"/>
</dbReference>
<dbReference type="Gene3D" id="2.40.30.170">
    <property type="match status" value="1"/>
</dbReference>
<evidence type="ECO:0000256" key="2">
    <source>
        <dbReference type="ARBA" id="ARBA00022448"/>
    </source>
</evidence>
<comment type="similarity">
    <text evidence="1">Belongs to the membrane fusion protein (MFP) (TC 8.A.1) family.</text>
</comment>
<keyword evidence="6" id="KW-1185">Reference proteome</keyword>
<gene>
    <name evidence="5" type="ORF">E0F88_14815</name>
</gene>
<dbReference type="PANTHER" id="PTHR30097:SF4">
    <property type="entry name" value="SLR6042 PROTEIN"/>
    <property type="match status" value="1"/>
</dbReference>
<dbReference type="PANTHER" id="PTHR30097">
    <property type="entry name" value="CATION EFFLUX SYSTEM PROTEIN CUSB"/>
    <property type="match status" value="1"/>
</dbReference>
<dbReference type="GO" id="GO:0015679">
    <property type="term" value="P:plasma membrane copper ion transport"/>
    <property type="evidence" value="ECO:0007669"/>
    <property type="project" value="TreeGrafter"/>
</dbReference>
<comment type="caution">
    <text evidence="5">The sequence shown here is derived from an EMBL/GenBank/DDBJ whole genome shotgun (WGS) entry which is preliminary data.</text>
</comment>
<evidence type="ECO:0000256" key="1">
    <source>
        <dbReference type="ARBA" id="ARBA00009477"/>
    </source>
</evidence>
<dbReference type="InterPro" id="IPR058792">
    <property type="entry name" value="Beta-barrel_RND_2"/>
</dbReference>
<dbReference type="InterPro" id="IPR006143">
    <property type="entry name" value="RND_pump_MFP"/>
</dbReference>
<sequence>MKRYTIICLSLLVLASCGTDPKSEVAETKNKADSTNSEQTVSFSAEQLKSVGIEVGTPQLEKISGVLNLQGTIDVPPQSTVSLSFPLGGYLKFTKMLPGMHVRKGQVLAVLEDMQFIQLQQDYLTAKEKFTLSETEFSRQRDLNTSKASSDKVYQQSRAEMETQRILMNALGQKLEVIGINPVQLKADNISKSVSILSPINGYVSKVNVNVGKYTSPTDMLFELVDPRDIHLALNVFEKDLGTLAIGQHVTAYTNSEPGKKFQAEIILISKNLDQDRMAEVHCHFEQYSPSLVPGMFINGEVSVDNKEALTVPEEAVVRWENRFFVFTDSGNGKFEMTEVKPGVISKGKQQIEAAGIDESTRLVVKNAYALLMKIKNTEEEG</sequence>
<dbReference type="NCBIfam" id="TIGR01730">
    <property type="entry name" value="RND_mfp"/>
    <property type="match status" value="1"/>
</dbReference>
<dbReference type="GO" id="GO:0030313">
    <property type="term" value="C:cell envelope"/>
    <property type="evidence" value="ECO:0007669"/>
    <property type="project" value="TreeGrafter"/>
</dbReference>